<feature type="transmembrane region" description="Helical" evidence="5">
    <location>
        <begin position="394"/>
        <end position="410"/>
    </location>
</feature>
<feature type="transmembrane region" description="Helical" evidence="5">
    <location>
        <begin position="369"/>
        <end position="388"/>
    </location>
</feature>
<dbReference type="PANTHER" id="PTHR43496:SF1">
    <property type="entry name" value="POLYGALACTURONAN_RHAMNOGALACTURONAN TRANSPORT SYSTEM PERMEASE PROTEIN YTEP"/>
    <property type="match status" value="1"/>
</dbReference>
<keyword evidence="5" id="KW-0813">Transport</keyword>
<evidence type="ECO:0000259" key="6">
    <source>
        <dbReference type="PROSITE" id="PS50928"/>
    </source>
</evidence>
<comment type="subcellular location">
    <subcellularLocation>
        <location evidence="5">Cell membrane</location>
        <topology evidence="5">Multi-pass membrane protein</topology>
    </subcellularLocation>
    <subcellularLocation>
        <location evidence="1">Membrane</location>
        <topology evidence="1">Multi-pass membrane protein</topology>
    </subcellularLocation>
</comment>
<name>A0A233V3C4_FINMA</name>
<dbReference type="Gene3D" id="1.10.3720.10">
    <property type="entry name" value="MetI-like"/>
    <property type="match status" value="2"/>
</dbReference>
<dbReference type="GO" id="GO:0005886">
    <property type="term" value="C:plasma membrane"/>
    <property type="evidence" value="ECO:0007669"/>
    <property type="project" value="UniProtKB-SubCell"/>
</dbReference>
<dbReference type="Proteomes" id="UP000215413">
    <property type="component" value="Unassembled WGS sequence"/>
</dbReference>
<dbReference type="Pfam" id="PF00528">
    <property type="entry name" value="BPD_transp_1"/>
    <property type="match status" value="2"/>
</dbReference>
<feature type="transmembrane region" description="Helical" evidence="5">
    <location>
        <begin position="92"/>
        <end position="112"/>
    </location>
</feature>
<proteinExistence type="inferred from homology"/>
<feature type="transmembrane region" description="Helical" evidence="5">
    <location>
        <begin position="232"/>
        <end position="253"/>
    </location>
</feature>
<evidence type="ECO:0000256" key="2">
    <source>
        <dbReference type="ARBA" id="ARBA00022692"/>
    </source>
</evidence>
<sequence length="531" mass="58869">MKTLDKFIKYIIFLLIFVFIGLPFLYVFKEAFTTDGGNSLDFILNVFKENRKLFVNSITVGFIVSVLTTVFSAIIGLYCFLSGKIHQKIISAILLVTMISPPFVTSLSYINLFGRRGFITYNLLKLNTNPYGMTGIILMETLGFLSLSCLMVISYLNNLDTASINSAIDLGANTNHVVIDILIPQLKNTLISVFFLTFIRSIADFGTPAIIGGKFNVLASEGYMSVISKGDIKTAAVINIMILIPSVIMFIIYSKSMRKSNVNSNSSQSAIIDKKSAVFYFLCVISVFLLSWLVIQYASIILSAFTKMKNNELTFTFENFRNSKSYITNTITRSIVYSLISAFFGSMIGLLMAYYSIIKKSKVIKVADYISNLPYILPGTFFGLGYLLAFNHKPLMLVGTSAIVVLNVLFKQMPFSTKVMNSHVLSISEDEINSAQDLGANFIYVFKDIVLPLTKKGFTVTFINAFTATMTTIGSIIFLVYPGQKVLTLVMFDVINSGNYNIGSVIALIIILICLVVNGGYYLATKIGDKK</sequence>
<feature type="transmembrane region" description="Helical" evidence="5">
    <location>
        <begin position="190"/>
        <end position="212"/>
    </location>
</feature>
<protein>
    <submittedName>
        <fullName evidence="7">ABC transporter permease</fullName>
    </submittedName>
</protein>
<dbReference type="EMBL" id="NDYC01000031">
    <property type="protein sequence ID" value="OXZ26897.1"/>
    <property type="molecule type" value="Genomic_DNA"/>
</dbReference>
<keyword evidence="4 5" id="KW-0472">Membrane</keyword>
<reference evidence="8" key="1">
    <citation type="submission" date="2017-04" db="EMBL/GenBank/DDBJ databases">
        <title>Finegoldia magna isolated from orthopedic joint implant-associated infections.</title>
        <authorList>
            <person name="Bjorklund S."/>
            <person name="Bruggemann H."/>
            <person name="Jensen A."/>
            <person name="Hellmark B."/>
            <person name="Soderquist B."/>
        </authorList>
    </citation>
    <scope>NUCLEOTIDE SEQUENCE [LARGE SCALE GENOMIC DNA]</scope>
    <source>
        <strain evidence="8">CCUG 54800</strain>
    </source>
</reference>
<feature type="transmembrane region" description="Helical" evidence="5">
    <location>
        <begin position="457"/>
        <end position="481"/>
    </location>
</feature>
<keyword evidence="2 5" id="KW-0812">Transmembrane</keyword>
<comment type="similarity">
    <text evidence="5">Belongs to the binding-protein-dependent transport system permease family.</text>
</comment>
<feature type="transmembrane region" description="Helical" evidence="5">
    <location>
        <begin position="53"/>
        <end position="80"/>
    </location>
</feature>
<accession>A0A233V3C4</accession>
<evidence type="ECO:0000313" key="8">
    <source>
        <dbReference type="Proteomes" id="UP000215413"/>
    </source>
</evidence>
<evidence type="ECO:0000256" key="1">
    <source>
        <dbReference type="ARBA" id="ARBA00004141"/>
    </source>
</evidence>
<dbReference type="InterPro" id="IPR000515">
    <property type="entry name" value="MetI-like"/>
</dbReference>
<dbReference type="GO" id="GO:0055085">
    <property type="term" value="P:transmembrane transport"/>
    <property type="evidence" value="ECO:0007669"/>
    <property type="project" value="InterPro"/>
</dbReference>
<feature type="transmembrane region" description="Helical" evidence="5">
    <location>
        <begin position="7"/>
        <end position="28"/>
    </location>
</feature>
<dbReference type="RefSeq" id="WP_094206096.1">
    <property type="nucleotide sequence ID" value="NZ_NDYC01000031.1"/>
</dbReference>
<gene>
    <name evidence="7" type="ORF">B9N49_06975</name>
</gene>
<dbReference type="PANTHER" id="PTHR43496">
    <property type="entry name" value="PROTEIN LPLB"/>
    <property type="match status" value="1"/>
</dbReference>
<evidence type="ECO:0000313" key="7">
    <source>
        <dbReference type="EMBL" id="OXZ26897.1"/>
    </source>
</evidence>
<feature type="transmembrane region" description="Helical" evidence="5">
    <location>
        <begin position="132"/>
        <end position="156"/>
    </location>
</feature>
<comment type="caution">
    <text evidence="7">The sequence shown here is derived from an EMBL/GenBank/DDBJ whole genome shotgun (WGS) entry which is preliminary data.</text>
</comment>
<feature type="transmembrane region" description="Helical" evidence="5">
    <location>
        <begin position="335"/>
        <end position="357"/>
    </location>
</feature>
<dbReference type="SUPFAM" id="SSF161098">
    <property type="entry name" value="MetI-like"/>
    <property type="match status" value="2"/>
</dbReference>
<dbReference type="CDD" id="cd06261">
    <property type="entry name" value="TM_PBP2"/>
    <property type="match status" value="2"/>
</dbReference>
<keyword evidence="3 5" id="KW-1133">Transmembrane helix</keyword>
<feature type="transmembrane region" description="Helical" evidence="5">
    <location>
        <begin position="277"/>
        <end position="305"/>
    </location>
</feature>
<feature type="domain" description="ABC transmembrane type-1" evidence="6">
    <location>
        <begin position="54"/>
        <end position="253"/>
    </location>
</feature>
<feature type="transmembrane region" description="Helical" evidence="5">
    <location>
        <begin position="501"/>
        <end position="524"/>
    </location>
</feature>
<feature type="domain" description="ABC transmembrane type-1" evidence="6">
    <location>
        <begin position="327"/>
        <end position="521"/>
    </location>
</feature>
<dbReference type="PROSITE" id="PS50928">
    <property type="entry name" value="ABC_TM1"/>
    <property type="match status" value="2"/>
</dbReference>
<dbReference type="AlphaFoldDB" id="A0A233V3C4"/>
<evidence type="ECO:0000256" key="4">
    <source>
        <dbReference type="ARBA" id="ARBA00023136"/>
    </source>
</evidence>
<dbReference type="InterPro" id="IPR035906">
    <property type="entry name" value="MetI-like_sf"/>
</dbReference>
<evidence type="ECO:0000256" key="3">
    <source>
        <dbReference type="ARBA" id="ARBA00022989"/>
    </source>
</evidence>
<organism evidence="7 8">
    <name type="scientific">Finegoldia magna</name>
    <name type="common">Peptostreptococcus magnus</name>
    <dbReference type="NCBI Taxonomy" id="1260"/>
    <lineage>
        <taxon>Bacteria</taxon>
        <taxon>Bacillati</taxon>
        <taxon>Bacillota</taxon>
        <taxon>Tissierellia</taxon>
        <taxon>Tissierellales</taxon>
        <taxon>Peptoniphilaceae</taxon>
        <taxon>Finegoldia</taxon>
    </lineage>
</organism>
<evidence type="ECO:0000256" key="5">
    <source>
        <dbReference type="RuleBase" id="RU363032"/>
    </source>
</evidence>